<gene>
    <name evidence="1" type="ORF">G443_000666</name>
</gene>
<dbReference type="Pfam" id="PF12710">
    <property type="entry name" value="HAD"/>
    <property type="match status" value="1"/>
</dbReference>
<dbReference type="EMBL" id="AUBJ02000001">
    <property type="protein sequence ID" value="MCP2330396.1"/>
    <property type="molecule type" value="Genomic_DNA"/>
</dbReference>
<keyword evidence="2" id="KW-1185">Reference proteome</keyword>
<reference evidence="1 2" key="2">
    <citation type="submission" date="2022-06" db="EMBL/GenBank/DDBJ databases">
        <title>Genomic Encyclopedia of Type Strains, Phase I: the one thousand microbial genomes (KMG-I) project.</title>
        <authorList>
            <person name="Kyrpides N."/>
        </authorList>
    </citation>
    <scope>NUCLEOTIDE SEQUENCE [LARGE SCALE GENOMIC DNA]</scope>
    <source>
        <strain evidence="1 2">DSM 43889</strain>
    </source>
</reference>
<dbReference type="Gene3D" id="3.40.50.1000">
    <property type="entry name" value="HAD superfamily/HAD-like"/>
    <property type="match status" value="1"/>
</dbReference>
<dbReference type="RefSeq" id="WP_157163063.1">
    <property type="nucleotide sequence ID" value="NZ_AUBJ02000001.1"/>
</dbReference>
<evidence type="ECO:0000313" key="2">
    <source>
        <dbReference type="Proteomes" id="UP000791080"/>
    </source>
</evidence>
<dbReference type="Proteomes" id="UP000791080">
    <property type="component" value="Unassembled WGS sequence"/>
</dbReference>
<reference evidence="1 2" key="1">
    <citation type="submission" date="2013-07" db="EMBL/GenBank/DDBJ databases">
        <authorList>
            <consortium name="DOE Joint Genome Institute"/>
            <person name="Reeve W."/>
            <person name="Huntemann M."/>
            <person name="Han J."/>
            <person name="Chen A."/>
            <person name="Kyrpides N."/>
            <person name="Mavromatis K."/>
            <person name="Markowitz V."/>
            <person name="Palaniappan K."/>
            <person name="Ivanova N."/>
            <person name="Schaumberg A."/>
            <person name="Pati A."/>
            <person name="Liolios K."/>
            <person name="Nordberg H.P."/>
            <person name="Cantor M.N."/>
            <person name="Hua S.X."/>
            <person name="Woyke T."/>
        </authorList>
    </citation>
    <scope>NUCLEOTIDE SEQUENCE [LARGE SCALE GENOMIC DNA]</scope>
    <source>
        <strain evidence="1 2">DSM 43889</strain>
    </source>
</reference>
<dbReference type="InterPro" id="IPR023214">
    <property type="entry name" value="HAD_sf"/>
</dbReference>
<dbReference type="InterPro" id="IPR036412">
    <property type="entry name" value="HAD-like_sf"/>
</dbReference>
<accession>A0ABT1JD31</accession>
<comment type="caution">
    <text evidence="1">The sequence shown here is derived from an EMBL/GenBank/DDBJ whole genome shotgun (WGS) entry which is preliminary data.</text>
</comment>
<evidence type="ECO:0000313" key="1">
    <source>
        <dbReference type="EMBL" id="MCP2330396.1"/>
    </source>
</evidence>
<dbReference type="SUPFAM" id="SSF56784">
    <property type="entry name" value="HAD-like"/>
    <property type="match status" value="1"/>
</dbReference>
<organism evidence="1 2">
    <name type="scientific">Actinoalloteichus caeruleus DSM 43889</name>
    <dbReference type="NCBI Taxonomy" id="1120930"/>
    <lineage>
        <taxon>Bacteria</taxon>
        <taxon>Bacillati</taxon>
        <taxon>Actinomycetota</taxon>
        <taxon>Actinomycetes</taxon>
        <taxon>Pseudonocardiales</taxon>
        <taxon>Pseudonocardiaceae</taxon>
        <taxon>Actinoalloteichus</taxon>
        <taxon>Actinoalloteichus cyanogriseus</taxon>
    </lineage>
</organism>
<protein>
    <submittedName>
        <fullName evidence="1">Phosphatidylglycerophosphatase C</fullName>
    </submittedName>
</protein>
<proteinExistence type="predicted"/>
<sequence>MSPPPPARDQVAVYDLDGVVTRRDSFTALLVDRLRASPPRLIRAFPSLLRLTLHPGDAQRRSRAARRVTEVALSGLSTPEYQQLADEVGARIGGDPAWLRAEVVDRIRREHGAGTRVVVATASEHRLATALLRAADIPFDLLSASRLTGGPTGQRVADHRVGARKAEALRECGVPLDEAVFTTDSYTDLPTARLAARVVLVGATRRTRERYAAAGIDVRAR</sequence>
<name>A0ABT1JD31_ACTCY</name>